<comment type="caution">
    <text evidence="1">The sequence shown here is derived from an EMBL/GenBank/DDBJ whole genome shotgun (WGS) entry which is preliminary data.</text>
</comment>
<accession>A0A8T2N2L4</accession>
<proteinExistence type="predicted"/>
<gene>
    <name evidence="1" type="ORF">JZ751_010670</name>
</gene>
<dbReference type="AlphaFoldDB" id="A0A8T2N2L4"/>
<dbReference type="InterPro" id="IPR027417">
    <property type="entry name" value="P-loop_NTPase"/>
</dbReference>
<reference evidence="1" key="1">
    <citation type="thesis" date="2021" institute="BYU ScholarsArchive" country="Provo, UT, USA">
        <title>Applications of and Algorithms for Genome Assembly and Genomic Analyses with an Emphasis on Marine Teleosts.</title>
        <authorList>
            <person name="Pickett B.D."/>
        </authorList>
    </citation>
    <scope>NUCLEOTIDE SEQUENCE</scope>
    <source>
        <strain evidence="1">HI-2016</strain>
    </source>
</reference>
<name>A0A8T2N2L4_9TELE</name>
<evidence type="ECO:0000313" key="1">
    <source>
        <dbReference type="EMBL" id="KAG9333680.1"/>
    </source>
</evidence>
<dbReference type="Proteomes" id="UP000824540">
    <property type="component" value="Unassembled WGS sequence"/>
</dbReference>
<organism evidence="1 2">
    <name type="scientific">Albula glossodonta</name>
    <name type="common">roundjaw bonefish</name>
    <dbReference type="NCBI Taxonomy" id="121402"/>
    <lineage>
        <taxon>Eukaryota</taxon>
        <taxon>Metazoa</taxon>
        <taxon>Chordata</taxon>
        <taxon>Craniata</taxon>
        <taxon>Vertebrata</taxon>
        <taxon>Euteleostomi</taxon>
        <taxon>Actinopterygii</taxon>
        <taxon>Neopterygii</taxon>
        <taxon>Teleostei</taxon>
        <taxon>Albuliformes</taxon>
        <taxon>Albulidae</taxon>
        <taxon>Albula</taxon>
    </lineage>
</organism>
<dbReference type="EMBL" id="JAFBMS010000184">
    <property type="protein sequence ID" value="KAG9333680.1"/>
    <property type="molecule type" value="Genomic_DNA"/>
</dbReference>
<dbReference type="Gene3D" id="3.40.50.300">
    <property type="entry name" value="P-loop containing nucleotide triphosphate hydrolases"/>
    <property type="match status" value="2"/>
</dbReference>
<evidence type="ECO:0000313" key="2">
    <source>
        <dbReference type="Proteomes" id="UP000824540"/>
    </source>
</evidence>
<dbReference type="OrthoDB" id="8954335at2759"/>
<dbReference type="InterPro" id="IPR025662">
    <property type="entry name" value="Sigma_54_int_dom_ATP-bd_1"/>
</dbReference>
<keyword evidence="2" id="KW-1185">Reference proteome</keyword>
<protein>
    <submittedName>
        <fullName evidence="1">Uncharacterized protein</fullName>
    </submittedName>
</protein>
<dbReference type="SUPFAM" id="SSF52540">
    <property type="entry name" value="P-loop containing nucleoside triphosphate hydrolases"/>
    <property type="match status" value="2"/>
</dbReference>
<dbReference type="PROSITE" id="PS00675">
    <property type="entry name" value="SIGMA54_INTERACT_1"/>
    <property type="match status" value="1"/>
</dbReference>
<sequence length="257" mass="29812">MADSARLHIRQREEGTDKWSKILQNSEQITEEPLKRYRLITIKEDLKEDGLVRRYTFGKKDPRKRNKTILMVGETGAGKSTLINRMLNYMLGVKWEDGVRFEIEYIFDAVLSLFGKNMESSIVALFTHSDWAEPRALDTVLDRMETKSLKMTEEVLKERLSLEASVQCLVDQDGKGGTSEEQKNDDEAKKTELMDRSYQCVVKLSEFALKFKTSSTCKHIECLIDMFKKTEDTEKVQMLENMLKRRGDNTEPPHEDL</sequence>
<dbReference type="PANTHER" id="PTHR32046:SF11">
    <property type="entry name" value="IMMUNE-ASSOCIATED NUCLEOTIDE-BINDING PROTEIN 10-LIKE"/>
    <property type="match status" value="1"/>
</dbReference>
<dbReference type="PANTHER" id="PTHR32046">
    <property type="entry name" value="G DOMAIN-CONTAINING PROTEIN"/>
    <property type="match status" value="1"/>
</dbReference>